<dbReference type="EMBL" id="GG666688">
    <property type="protein sequence ID" value="EEN43506.1"/>
    <property type="molecule type" value="Genomic_DNA"/>
</dbReference>
<sequence length="191" mass="19898">MTGVGGICPVGHYCPRGTTHPKPCGSGSHSNATGLATCIDCPAGHYCLQAGESSCKMCPPGYYCPTNSSTFMGNPCPSGYYCPEGTTRDDEFACPSGTFNPVTRQTNDTACLSCSPGQYCQVAGLSSTTGNCRCCDAGTYNDLTSQFECQPCPAGHYCYSNTTDFSPNDCPAGEFCPEGSSAPQNCTAGFY</sequence>
<dbReference type="InterPro" id="IPR011641">
    <property type="entry name" value="Tyr-kin_ephrin_A/B_rcpt-like"/>
</dbReference>
<gene>
    <name evidence="2" type="ORF">BRAFLDRAFT_237061</name>
</gene>
<accession>C3ZVB6</accession>
<feature type="domain" description="Tyrosine-protein kinase ephrin type A/B receptor-like" evidence="1">
    <location>
        <begin position="27"/>
        <end position="69"/>
    </location>
</feature>
<protein>
    <recommendedName>
        <fullName evidence="1">Tyrosine-protein kinase ephrin type A/B receptor-like domain-containing protein</fullName>
    </recommendedName>
</protein>
<dbReference type="InterPro" id="IPR009030">
    <property type="entry name" value="Growth_fac_rcpt_cys_sf"/>
</dbReference>
<dbReference type="AlphaFoldDB" id="C3ZVB6"/>
<dbReference type="InParanoid" id="C3ZVB6"/>
<reference evidence="2" key="1">
    <citation type="journal article" date="2008" name="Nature">
        <title>The amphioxus genome and the evolution of the chordate karyotype.</title>
        <authorList>
            <consortium name="US DOE Joint Genome Institute (JGI-PGF)"/>
            <person name="Putnam N.H."/>
            <person name="Butts T."/>
            <person name="Ferrier D.E.K."/>
            <person name="Furlong R.F."/>
            <person name="Hellsten U."/>
            <person name="Kawashima T."/>
            <person name="Robinson-Rechavi M."/>
            <person name="Shoguchi E."/>
            <person name="Terry A."/>
            <person name="Yu J.-K."/>
            <person name="Benito-Gutierrez E.L."/>
            <person name="Dubchak I."/>
            <person name="Garcia-Fernandez J."/>
            <person name="Gibson-Brown J.J."/>
            <person name="Grigoriev I.V."/>
            <person name="Horton A.C."/>
            <person name="de Jong P.J."/>
            <person name="Jurka J."/>
            <person name="Kapitonov V.V."/>
            <person name="Kohara Y."/>
            <person name="Kuroki Y."/>
            <person name="Lindquist E."/>
            <person name="Lucas S."/>
            <person name="Osoegawa K."/>
            <person name="Pennacchio L.A."/>
            <person name="Salamov A.A."/>
            <person name="Satou Y."/>
            <person name="Sauka-Spengler T."/>
            <person name="Schmutz J."/>
            <person name="Shin-I T."/>
            <person name="Toyoda A."/>
            <person name="Bronner-Fraser M."/>
            <person name="Fujiyama A."/>
            <person name="Holland L.Z."/>
            <person name="Holland P.W.H."/>
            <person name="Satoh N."/>
            <person name="Rokhsar D.S."/>
        </authorList>
    </citation>
    <scope>NUCLEOTIDE SEQUENCE [LARGE SCALE GENOMIC DNA]</scope>
    <source>
        <strain evidence="2">S238N-H82</strain>
        <tissue evidence="2">Testes</tissue>
    </source>
</reference>
<dbReference type="Gene3D" id="2.10.50.10">
    <property type="entry name" value="Tumor Necrosis Factor Receptor, subunit A, domain 2"/>
    <property type="match status" value="2"/>
</dbReference>
<feature type="non-terminal residue" evidence="2">
    <location>
        <position position="191"/>
    </location>
</feature>
<dbReference type="PANTHER" id="PTHR46104">
    <property type="entry name" value="GENE 9195-RELATED-RELATED"/>
    <property type="match status" value="1"/>
</dbReference>
<evidence type="ECO:0000259" key="1">
    <source>
        <dbReference type="Pfam" id="PF07699"/>
    </source>
</evidence>
<dbReference type="SUPFAM" id="SSF57184">
    <property type="entry name" value="Growth factor receptor domain"/>
    <property type="match status" value="2"/>
</dbReference>
<organism>
    <name type="scientific">Branchiostoma floridae</name>
    <name type="common">Florida lancelet</name>
    <name type="synonym">Amphioxus</name>
    <dbReference type="NCBI Taxonomy" id="7739"/>
    <lineage>
        <taxon>Eukaryota</taxon>
        <taxon>Metazoa</taxon>
        <taxon>Chordata</taxon>
        <taxon>Cephalochordata</taxon>
        <taxon>Leptocardii</taxon>
        <taxon>Amphioxiformes</taxon>
        <taxon>Branchiostomatidae</taxon>
        <taxon>Branchiostoma</taxon>
    </lineage>
</organism>
<proteinExistence type="predicted"/>
<dbReference type="eggNOG" id="ENOG502QT6K">
    <property type="taxonomic scope" value="Eukaryota"/>
</dbReference>
<dbReference type="PANTHER" id="PTHR46104:SF1">
    <property type="entry name" value="GENE 9195-RELATED"/>
    <property type="match status" value="1"/>
</dbReference>
<dbReference type="SMART" id="SM01411">
    <property type="entry name" value="Ephrin_rec_like"/>
    <property type="match status" value="3"/>
</dbReference>
<dbReference type="Pfam" id="PF07699">
    <property type="entry name" value="Ephrin_rec_like"/>
    <property type="match status" value="1"/>
</dbReference>
<name>C3ZVB6_BRAFL</name>
<evidence type="ECO:0000313" key="2">
    <source>
        <dbReference type="EMBL" id="EEN43506.1"/>
    </source>
</evidence>